<feature type="domain" description="Transposase IS200-like" evidence="2">
    <location>
        <begin position="9"/>
        <end position="124"/>
    </location>
</feature>
<dbReference type="GO" id="GO:0003677">
    <property type="term" value="F:DNA binding"/>
    <property type="evidence" value="ECO:0007669"/>
    <property type="project" value="InterPro"/>
</dbReference>
<proteinExistence type="predicted"/>
<protein>
    <recommendedName>
        <fullName evidence="2">Transposase IS200-like domain-containing protein</fullName>
    </recommendedName>
</protein>
<dbReference type="SUPFAM" id="SSF143422">
    <property type="entry name" value="Transposase IS200-like"/>
    <property type="match status" value="1"/>
</dbReference>
<evidence type="ECO:0000313" key="5">
    <source>
        <dbReference type="Proteomes" id="UP000234345"/>
    </source>
</evidence>
<evidence type="ECO:0000259" key="2">
    <source>
        <dbReference type="SMART" id="SM01321"/>
    </source>
</evidence>
<dbReference type="InterPro" id="IPR036515">
    <property type="entry name" value="Transposase_17_sf"/>
</dbReference>
<evidence type="ECO:0000256" key="1">
    <source>
        <dbReference type="SAM" id="MobiDB-lite"/>
    </source>
</evidence>
<dbReference type="GO" id="GO:0006313">
    <property type="term" value="P:DNA transposition"/>
    <property type="evidence" value="ECO:0007669"/>
    <property type="project" value="InterPro"/>
</dbReference>
<evidence type="ECO:0000313" key="4">
    <source>
        <dbReference type="EMBL" id="SOO26335.1"/>
    </source>
</evidence>
<comment type="caution">
    <text evidence="4">The sequence shown here is derived from an EMBL/GenBank/DDBJ whole genome shotgun (WGS) entry which is preliminary data.</text>
</comment>
<accession>A0A7Z7J2W6</accession>
<dbReference type="EMBL" id="OCZC01000081">
    <property type="protein sequence ID" value="SOO26335.1"/>
    <property type="molecule type" value="Genomic_DNA"/>
</dbReference>
<dbReference type="InterPro" id="IPR002686">
    <property type="entry name" value="Transposase_17"/>
</dbReference>
<feature type="region of interest" description="Disordered" evidence="1">
    <location>
        <begin position="179"/>
        <end position="242"/>
    </location>
</feature>
<reference evidence="4 5" key="1">
    <citation type="submission" date="2017-10" db="EMBL/GenBank/DDBJ databases">
        <authorList>
            <person name="Regsiter A."/>
            <person name="William W."/>
        </authorList>
    </citation>
    <scope>NUCLEOTIDE SEQUENCE [LARGE SCALE GENOMIC DNA]</scope>
    <source>
        <strain evidence="4 5">CFBP6991</strain>
    </source>
</reference>
<dbReference type="PANTHER" id="PTHR34322:SF2">
    <property type="entry name" value="TRANSPOSASE IS200-LIKE DOMAIN-CONTAINING PROTEIN"/>
    <property type="match status" value="1"/>
</dbReference>
<feature type="compositionally biased region" description="Basic and acidic residues" evidence="1">
    <location>
        <begin position="204"/>
        <end position="220"/>
    </location>
</feature>
<dbReference type="AlphaFoldDB" id="A0A7Z7J2W6"/>
<dbReference type="PANTHER" id="PTHR34322">
    <property type="entry name" value="TRANSPOSASE, Y1_TNP DOMAIN-CONTAINING"/>
    <property type="match status" value="1"/>
</dbReference>
<evidence type="ECO:0000313" key="3">
    <source>
        <dbReference type="EMBL" id="SOO23262.1"/>
    </source>
</evidence>
<dbReference type="GO" id="GO:0004803">
    <property type="term" value="F:transposase activity"/>
    <property type="evidence" value="ECO:0007669"/>
    <property type="project" value="InterPro"/>
</dbReference>
<organism evidence="4 5">
    <name type="scientific">Xanthomonas campestris pv. phaseoli</name>
    <dbReference type="NCBI Taxonomy" id="317013"/>
    <lineage>
        <taxon>Bacteria</taxon>
        <taxon>Pseudomonadati</taxon>
        <taxon>Pseudomonadota</taxon>
        <taxon>Gammaproteobacteria</taxon>
        <taxon>Lysobacterales</taxon>
        <taxon>Lysobacteraceae</taxon>
        <taxon>Xanthomonas</taxon>
    </lineage>
</organism>
<dbReference type="EMBL" id="OCZC01000047">
    <property type="protein sequence ID" value="SOO23262.1"/>
    <property type="molecule type" value="Genomic_DNA"/>
</dbReference>
<dbReference type="SMART" id="SM01321">
    <property type="entry name" value="Y1_Tnp"/>
    <property type="match status" value="1"/>
</dbReference>
<dbReference type="Pfam" id="PF01797">
    <property type="entry name" value="Y1_Tnp"/>
    <property type="match status" value="1"/>
</dbReference>
<dbReference type="Gene3D" id="3.30.70.1290">
    <property type="entry name" value="Transposase IS200-like"/>
    <property type="match status" value="1"/>
</dbReference>
<name>A0A7Z7J2W6_XANCH</name>
<gene>
    <name evidence="3" type="ORF">XFF6991_20006</name>
    <name evidence="4" type="ORF">XFF6991_530184</name>
</gene>
<dbReference type="Proteomes" id="UP000234345">
    <property type="component" value="Unassembled WGS sequence"/>
</dbReference>
<sequence>MGRLSRIDLPCIPQHIMQRGNYRLPCFLDDGDRLRYLHLMHEALHATGCQLHTYVLMDNHVHLLVTPPAAGRIGQVMQRLGRNYVALFNGRHGRTGTLWEGRYKACLVDTADYVLRCYRYIELNPLRARLTDNPAAYRWSSCPANLGQRRYSALTHIPVGLRLAATRSSDPTRTVLCSMKPLRRTARQHSSSSTAAARPGPRHLLRDDRSQDPALCERHARASATQAERRRLISEPETPLFS</sequence>